<protein>
    <submittedName>
        <fullName evidence="2">Uncharacterized protein</fullName>
    </submittedName>
</protein>
<reference evidence="2" key="1">
    <citation type="journal article" date="2014" name="Int. J. Syst. Evol. Microbiol.">
        <title>Complete genome sequence of Corynebacterium casei LMG S-19264T (=DSM 44701T), isolated from a smear-ripened cheese.</title>
        <authorList>
            <consortium name="US DOE Joint Genome Institute (JGI-PGF)"/>
            <person name="Walter F."/>
            <person name="Albersmeier A."/>
            <person name="Kalinowski J."/>
            <person name="Ruckert C."/>
        </authorList>
    </citation>
    <scope>NUCLEOTIDE SEQUENCE</scope>
    <source>
        <strain evidence="2">KCTC 23077</strain>
    </source>
</reference>
<proteinExistence type="predicted"/>
<dbReference type="EMBL" id="BMYD01000002">
    <property type="protein sequence ID" value="GHA80325.1"/>
    <property type="molecule type" value="Genomic_DNA"/>
</dbReference>
<name>A0A918SZF8_9GAMM</name>
<feature type="region of interest" description="Disordered" evidence="1">
    <location>
        <begin position="71"/>
        <end position="104"/>
    </location>
</feature>
<evidence type="ECO:0000313" key="3">
    <source>
        <dbReference type="Proteomes" id="UP000646426"/>
    </source>
</evidence>
<dbReference type="AlphaFoldDB" id="A0A918SZF8"/>
<organism evidence="2 3">
    <name type="scientific">Cognatilysobacter bugurensis</name>
    <dbReference type="NCBI Taxonomy" id="543356"/>
    <lineage>
        <taxon>Bacteria</taxon>
        <taxon>Pseudomonadati</taxon>
        <taxon>Pseudomonadota</taxon>
        <taxon>Gammaproteobacteria</taxon>
        <taxon>Lysobacterales</taxon>
        <taxon>Lysobacteraceae</taxon>
        <taxon>Cognatilysobacter</taxon>
    </lineage>
</organism>
<reference evidence="2" key="2">
    <citation type="submission" date="2020-09" db="EMBL/GenBank/DDBJ databases">
        <authorList>
            <person name="Sun Q."/>
            <person name="Kim S."/>
        </authorList>
    </citation>
    <scope>NUCLEOTIDE SEQUENCE</scope>
    <source>
        <strain evidence="2">KCTC 23077</strain>
    </source>
</reference>
<evidence type="ECO:0000256" key="1">
    <source>
        <dbReference type="SAM" id="MobiDB-lite"/>
    </source>
</evidence>
<accession>A0A918SZF8</accession>
<keyword evidence="3" id="KW-1185">Reference proteome</keyword>
<gene>
    <name evidence="2" type="ORF">GCM10007067_17570</name>
</gene>
<sequence>MPRLLAGAFSFMHKVRCSKHDVTRDACGAMKGREMRRALLSLTAAEGASAAAVGAPDDGPTTMQLRHEAWSLPPCAGPAGQPPDWPARGRTADHATPPSKCGCE</sequence>
<comment type="caution">
    <text evidence="2">The sequence shown here is derived from an EMBL/GenBank/DDBJ whole genome shotgun (WGS) entry which is preliminary data.</text>
</comment>
<dbReference type="Proteomes" id="UP000646426">
    <property type="component" value="Unassembled WGS sequence"/>
</dbReference>
<evidence type="ECO:0000313" key="2">
    <source>
        <dbReference type="EMBL" id="GHA80325.1"/>
    </source>
</evidence>